<sequence length="83" mass="9697">MYVEAYIKHEAIVHAYEGNTKEGSHANAEIKLVNLEEFDGLFIFDEAKRGRYNNGTESNKRGVAKERSQEQERERHKDCHHHV</sequence>
<accession>A0A251NFL9</accession>
<evidence type="ECO:0000256" key="1">
    <source>
        <dbReference type="SAM" id="MobiDB-lite"/>
    </source>
</evidence>
<organism evidence="2 3">
    <name type="scientific">Prunus persica</name>
    <name type="common">Peach</name>
    <name type="synonym">Amygdalus persica</name>
    <dbReference type="NCBI Taxonomy" id="3760"/>
    <lineage>
        <taxon>Eukaryota</taxon>
        <taxon>Viridiplantae</taxon>
        <taxon>Streptophyta</taxon>
        <taxon>Embryophyta</taxon>
        <taxon>Tracheophyta</taxon>
        <taxon>Spermatophyta</taxon>
        <taxon>Magnoliopsida</taxon>
        <taxon>eudicotyledons</taxon>
        <taxon>Gunneridae</taxon>
        <taxon>Pentapetalae</taxon>
        <taxon>rosids</taxon>
        <taxon>fabids</taxon>
        <taxon>Rosales</taxon>
        <taxon>Rosaceae</taxon>
        <taxon>Amygdaloideae</taxon>
        <taxon>Amygdaleae</taxon>
        <taxon>Prunus</taxon>
    </lineage>
</organism>
<gene>
    <name evidence="2" type="ORF">PRUPE_7G228400</name>
</gene>
<protein>
    <submittedName>
        <fullName evidence="2">Uncharacterized protein</fullName>
    </submittedName>
</protein>
<proteinExistence type="predicted"/>
<evidence type="ECO:0000313" key="2">
    <source>
        <dbReference type="EMBL" id="ONH98096.1"/>
    </source>
</evidence>
<dbReference type="EMBL" id="CM007657">
    <property type="protein sequence ID" value="ONH98096.1"/>
    <property type="molecule type" value="Genomic_DNA"/>
</dbReference>
<evidence type="ECO:0000313" key="3">
    <source>
        <dbReference type="Proteomes" id="UP000006882"/>
    </source>
</evidence>
<dbReference type="Proteomes" id="UP000006882">
    <property type="component" value="Chromosome G7"/>
</dbReference>
<keyword evidence="3" id="KW-1185">Reference proteome</keyword>
<reference evidence="2 3" key="1">
    <citation type="journal article" date="2013" name="Nat. Genet.">
        <title>The high-quality draft genome of peach (Prunus persica) identifies unique patterns of genetic diversity, domestication and genome evolution.</title>
        <authorList>
            <consortium name="International Peach Genome Initiative"/>
            <person name="Verde I."/>
            <person name="Abbott A.G."/>
            <person name="Scalabrin S."/>
            <person name="Jung S."/>
            <person name="Shu S."/>
            <person name="Marroni F."/>
            <person name="Zhebentyayeva T."/>
            <person name="Dettori M.T."/>
            <person name="Grimwood J."/>
            <person name="Cattonaro F."/>
            <person name="Zuccolo A."/>
            <person name="Rossini L."/>
            <person name="Jenkins J."/>
            <person name="Vendramin E."/>
            <person name="Meisel L.A."/>
            <person name="Decroocq V."/>
            <person name="Sosinski B."/>
            <person name="Prochnik S."/>
            <person name="Mitros T."/>
            <person name="Policriti A."/>
            <person name="Cipriani G."/>
            <person name="Dondini L."/>
            <person name="Ficklin S."/>
            <person name="Goodstein D.M."/>
            <person name="Xuan P."/>
            <person name="Del Fabbro C."/>
            <person name="Aramini V."/>
            <person name="Copetti D."/>
            <person name="Gonzalez S."/>
            <person name="Horner D.S."/>
            <person name="Falchi R."/>
            <person name="Lucas S."/>
            <person name="Mica E."/>
            <person name="Maldonado J."/>
            <person name="Lazzari B."/>
            <person name="Bielenberg D."/>
            <person name="Pirona R."/>
            <person name="Miculan M."/>
            <person name="Barakat A."/>
            <person name="Testolin R."/>
            <person name="Stella A."/>
            <person name="Tartarini S."/>
            <person name="Tonutti P."/>
            <person name="Arus P."/>
            <person name="Orellana A."/>
            <person name="Wells C."/>
            <person name="Main D."/>
            <person name="Vizzotto G."/>
            <person name="Silva H."/>
            <person name="Salamini F."/>
            <person name="Schmutz J."/>
            <person name="Morgante M."/>
            <person name="Rokhsar D.S."/>
        </authorList>
    </citation>
    <scope>NUCLEOTIDE SEQUENCE [LARGE SCALE GENOMIC DNA]</scope>
    <source>
        <strain evidence="3">cv. Nemared</strain>
    </source>
</reference>
<feature type="region of interest" description="Disordered" evidence="1">
    <location>
        <begin position="51"/>
        <end position="83"/>
    </location>
</feature>
<feature type="compositionally biased region" description="Basic and acidic residues" evidence="1">
    <location>
        <begin position="58"/>
        <end position="77"/>
    </location>
</feature>
<name>A0A251NFL9_PRUPE</name>
<dbReference type="Gramene" id="ONH98096">
    <property type="protein sequence ID" value="ONH98096"/>
    <property type="gene ID" value="PRUPE_7G228400"/>
</dbReference>
<dbReference type="AlphaFoldDB" id="A0A251NFL9"/>